<reference evidence="1 2" key="1">
    <citation type="submission" date="2024-01" db="EMBL/GenBank/DDBJ databases">
        <title>Genome mining of biosynthetic gene clusters to explore secondary metabolites of Streptomyces sp.</title>
        <authorList>
            <person name="Baig A."/>
            <person name="Ajitkumar Shintre N."/>
            <person name="Kumar H."/>
            <person name="Anbarasu A."/>
            <person name="Ramaiah S."/>
        </authorList>
    </citation>
    <scope>NUCLEOTIDE SEQUENCE [LARGE SCALE GENOMIC DNA]</scope>
    <source>
        <strain evidence="1 2">A57</strain>
    </source>
</reference>
<dbReference type="Gene3D" id="3.30.530.20">
    <property type="match status" value="1"/>
</dbReference>
<gene>
    <name evidence="1" type="ORF">VSS16_11160</name>
</gene>
<organism evidence="1 2">
    <name type="scientific">Streptomyces broussonetiae</name>
    <dbReference type="NCBI Taxonomy" id="2686304"/>
    <lineage>
        <taxon>Bacteria</taxon>
        <taxon>Bacillati</taxon>
        <taxon>Actinomycetota</taxon>
        <taxon>Actinomycetes</taxon>
        <taxon>Kitasatosporales</taxon>
        <taxon>Streptomycetaceae</taxon>
        <taxon>Streptomyces</taxon>
    </lineage>
</organism>
<evidence type="ECO:0000313" key="1">
    <source>
        <dbReference type="EMBL" id="MFB8773283.1"/>
    </source>
</evidence>
<dbReference type="SUPFAM" id="SSF55961">
    <property type="entry name" value="Bet v1-like"/>
    <property type="match status" value="1"/>
</dbReference>
<proteinExistence type="predicted"/>
<dbReference type="InterPro" id="IPR019587">
    <property type="entry name" value="Polyketide_cyclase/dehydratase"/>
</dbReference>
<name>A0ABV5E973_9ACTN</name>
<accession>A0ABV5E973</accession>
<dbReference type="Pfam" id="PF10604">
    <property type="entry name" value="Polyketide_cyc2"/>
    <property type="match status" value="1"/>
</dbReference>
<dbReference type="InterPro" id="IPR023393">
    <property type="entry name" value="START-like_dom_sf"/>
</dbReference>
<evidence type="ECO:0000313" key="2">
    <source>
        <dbReference type="Proteomes" id="UP001585080"/>
    </source>
</evidence>
<dbReference type="EMBL" id="JAYMRP010000007">
    <property type="protein sequence ID" value="MFB8773283.1"/>
    <property type="molecule type" value="Genomic_DNA"/>
</dbReference>
<dbReference type="Proteomes" id="UP001585080">
    <property type="component" value="Unassembled WGS sequence"/>
</dbReference>
<protein>
    <submittedName>
        <fullName evidence="1">SRPBCC family protein</fullName>
    </submittedName>
</protein>
<comment type="caution">
    <text evidence="1">The sequence shown here is derived from an EMBL/GenBank/DDBJ whole genome shotgun (WGS) entry which is preliminary data.</text>
</comment>
<keyword evidence="2" id="KW-1185">Reference proteome</keyword>
<sequence length="153" mass="16962">MGGIDVTVRRVLPFPPERVAGYAMDWRHDAEWTQGIRTAELTRPADGGGFGAGAEVTRTAYFLGRRIDYVLKVTGYEPPRLLDMRSVAGPLPMHVTYTFEPHPRGTLAQLRVRGGQGGFYRLAAPLLSRRVRSSLGKDLRDLERRLTEGAPDG</sequence>
<dbReference type="RefSeq" id="WP_376732202.1">
    <property type="nucleotide sequence ID" value="NZ_JAYMRP010000007.1"/>
</dbReference>